<evidence type="ECO:0000313" key="2">
    <source>
        <dbReference type="EMBL" id="SFE03353.1"/>
    </source>
</evidence>
<dbReference type="Gene3D" id="2.60.120.260">
    <property type="entry name" value="Galactose-binding domain-like"/>
    <property type="match status" value="1"/>
</dbReference>
<proteinExistence type="predicted"/>
<dbReference type="AlphaFoldDB" id="A0A1I1XCA6"/>
<dbReference type="RefSeq" id="WP_245795631.1">
    <property type="nucleotide sequence ID" value="NZ_FONG01000001.1"/>
</dbReference>
<dbReference type="SUPFAM" id="SSF49464">
    <property type="entry name" value="Carboxypeptidase regulatory domain-like"/>
    <property type="match status" value="1"/>
</dbReference>
<dbReference type="InterPro" id="IPR008969">
    <property type="entry name" value="CarboxyPept-like_regulatory"/>
</dbReference>
<organism evidence="2 3">
    <name type="scientific">Actinacidiphila alni</name>
    <dbReference type="NCBI Taxonomy" id="380248"/>
    <lineage>
        <taxon>Bacteria</taxon>
        <taxon>Bacillati</taxon>
        <taxon>Actinomycetota</taxon>
        <taxon>Actinomycetes</taxon>
        <taxon>Kitasatosporales</taxon>
        <taxon>Streptomycetaceae</taxon>
        <taxon>Actinacidiphila</taxon>
    </lineage>
</organism>
<dbReference type="EMBL" id="FONG01000001">
    <property type="protein sequence ID" value="SFE03353.1"/>
    <property type="molecule type" value="Genomic_DNA"/>
</dbReference>
<dbReference type="Gene3D" id="2.60.40.1120">
    <property type="entry name" value="Carboxypeptidase-like, regulatory domain"/>
    <property type="match status" value="1"/>
</dbReference>
<feature type="region of interest" description="Disordered" evidence="1">
    <location>
        <begin position="94"/>
        <end position="125"/>
    </location>
</feature>
<evidence type="ECO:0000313" key="3">
    <source>
        <dbReference type="Proteomes" id="UP000199323"/>
    </source>
</evidence>
<protein>
    <recommendedName>
        <fullName evidence="4">Carboxypeptidase regulatory-like domain-containing protein</fullName>
    </recommendedName>
</protein>
<reference evidence="2 3" key="1">
    <citation type="submission" date="2016-10" db="EMBL/GenBank/DDBJ databases">
        <authorList>
            <person name="de Groot N.N."/>
        </authorList>
    </citation>
    <scope>NUCLEOTIDE SEQUENCE [LARGE SCALE GENOMIC DNA]</scope>
    <source>
        <strain evidence="2 3">CGMCC 4.3510</strain>
    </source>
</reference>
<dbReference type="STRING" id="380248.SAMN05216251_101234"/>
<gene>
    <name evidence="2" type="ORF">SAMN05216251_101234</name>
</gene>
<dbReference type="Proteomes" id="UP000199323">
    <property type="component" value="Unassembled WGS sequence"/>
</dbReference>
<name>A0A1I1XCA6_9ACTN</name>
<accession>A0A1I1XCA6</accession>
<sequence length="262" mass="27579">MWTINPTYESFGIDASDDGSSTWTSVRTPDLSGAEYIALDTHRDFPVGAYAGKPHARFRFHYVARGGWYWGIDNVFIGQRDFLPTPGGLAVGTVSDRNTGQGAVDATVTDKQDPAERARTTATPEDPAVADGYYSLFVPGPGTHVLTATRPGYTAAPQPVRIRADRTATAVYRLKAGQLELSPGSVEARVGPGQHTTRAIAVTNIGRANADLLIGEEGVDSAGIDRGAPLQRISGTYPIGHLTGKSAGMAPSPGTTAQTALP</sequence>
<evidence type="ECO:0008006" key="4">
    <source>
        <dbReference type="Google" id="ProtNLM"/>
    </source>
</evidence>
<feature type="compositionally biased region" description="Basic and acidic residues" evidence="1">
    <location>
        <begin position="108"/>
        <end position="119"/>
    </location>
</feature>
<keyword evidence="3" id="KW-1185">Reference proteome</keyword>
<evidence type="ECO:0000256" key="1">
    <source>
        <dbReference type="SAM" id="MobiDB-lite"/>
    </source>
</evidence>